<name>A0ABV8EL48_9BACT</name>
<feature type="domain" description="Carboxyltransferase" evidence="4">
    <location>
        <begin position="1"/>
        <end position="203"/>
    </location>
</feature>
<sequence length="236" mass="26909">MNISWRLIQPNLAEIKWPNAISVDILEEQITLKNALLEQNRMIIYEIRMGYHTLSILFAKEMKGSELNSIIDSLQITNLSLCPYNPKKWLVPVCYHTSLAQDLGKFCVSKGLDLEDLIHMHTSQEYKLHFYGFLPGFMYLGGLDKRLHFPRKSNPDIYVPAGSVGIGGEQTGIYPMPSPGGWHIIGRSPLKFFDLRFNPPVIPDQGDYIIFESVSVSDYELIAKEVSEGQYIWKNA</sequence>
<reference evidence="6" key="1">
    <citation type="journal article" date="2019" name="Int. J. Syst. Evol. Microbiol.">
        <title>The Global Catalogue of Microorganisms (GCM) 10K type strain sequencing project: providing services to taxonomists for standard genome sequencing and annotation.</title>
        <authorList>
            <consortium name="The Broad Institute Genomics Platform"/>
            <consortium name="The Broad Institute Genome Sequencing Center for Infectious Disease"/>
            <person name="Wu L."/>
            <person name="Ma J."/>
        </authorList>
    </citation>
    <scope>NUCLEOTIDE SEQUENCE [LARGE SCALE GENOMIC DNA]</scope>
    <source>
        <strain evidence="6">CECT 8551</strain>
    </source>
</reference>
<dbReference type="SUPFAM" id="SSF50891">
    <property type="entry name" value="Cyclophilin-like"/>
    <property type="match status" value="1"/>
</dbReference>
<keyword evidence="3" id="KW-0067">ATP-binding</keyword>
<evidence type="ECO:0000256" key="2">
    <source>
        <dbReference type="ARBA" id="ARBA00022801"/>
    </source>
</evidence>
<protein>
    <submittedName>
        <fullName evidence="5">Allophanate hydrolase subunit 1</fullName>
    </submittedName>
</protein>
<evidence type="ECO:0000259" key="4">
    <source>
        <dbReference type="SMART" id="SM00796"/>
    </source>
</evidence>
<gene>
    <name evidence="5" type="ORF">ACFOUP_07810</name>
</gene>
<dbReference type="GO" id="GO:0016787">
    <property type="term" value="F:hydrolase activity"/>
    <property type="evidence" value="ECO:0007669"/>
    <property type="project" value="UniProtKB-KW"/>
</dbReference>
<accession>A0ABV8EL48</accession>
<dbReference type="Proteomes" id="UP001595766">
    <property type="component" value="Unassembled WGS sequence"/>
</dbReference>
<keyword evidence="6" id="KW-1185">Reference proteome</keyword>
<evidence type="ECO:0000313" key="6">
    <source>
        <dbReference type="Proteomes" id="UP001595766"/>
    </source>
</evidence>
<dbReference type="EMBL" id="JBHSAV010000023">
    <property type="protein sequence ID" value="MFC3976279.1"/>
    <property type="molecule type" value="Genomic_DNA"/>
</dbReference>
<dbReference type="RefSeq" id="WP_241290925.1">
    <property type="nucleotide sequence ID" value="NZ_JAKZGR010000001.1"/>
</dbReference>
<evidence type="ECO:0000256" key="3">
    <source>
        <dbReference type="ARBA" id="ARBA00022840"/>
    </source>
</evidence>
<dbReference type="InterPro" id="IPR010016">
    <property type="entry name" value="PxpB"/>
</dbReference>
<keyword evidence="2 5" id="KW-0378">Hydrolase</keyword>
<dbReference type="InterPro" id="IPR003833">
    <property type="entry name" value="CT_C_D"/>
</dbReference>
<comment type="caution">
    <text evidence="5">The sequence shown here is derived from an EMBL/GenBank/DDBJ whole genome shotgun (WGS) entry which is preliminary data.</text>
</comment>
<evidence type="ECO:0000256" key="1">
    <source>
        <dbReference type="ARBA" id="ARBA00022741"/>
    </source>
</evidence>
<keyword evidence="1" id="KW-0547">Nucleotide-binding</keyword>
<evidence type="ECO:0000313" key="5">
    <source>
        <dbReference type="EMBL" id="MFC3976279.1"/>
    </source>
</evidence>
<proteinExistence type="predicted"/>
<dbReference type="InterPro" id="IPR029000">
    <property type="entry name" value="Cyclophilin-like_dom_sf"/>
</dbReference>
<dbReference type="PANTHER" id="PTHR34698:SF2">
    <property type="entry name" value="5-OXOPROLINASE SUBUNIT B"/>
    <property type="match status" value="1"/>
</dbReference>
<dbReference type="PANTHER" id="PTHR34698">
    <property type="entry name" value="5-OXOPROLINASE SUBUNIT B"/>
    <property type="match status" value="1"/>
</dbReference>
<dbReference type="Gene3D" id="2.40.100.10">
    <property type="entry name" value="Cyclophilin-like"/>
    <property type="match status" value="1"/>
</dbReference>
<dbReference type="Pfam" id="PF02682">
    <property type="entry name" value="CT_C_D"/>
    <property type="match status" value="1"/>
</dbReference>
<dbReference type="SMART" id="SM00796">
    <property type="entry name" value="AHS1"/>
    <property type="match status" value="1"/>
</dbReference>
<organism evidence="5 6">
    <name type="scientific">Belliella kenyensis</name>
    <dbReference type="NCBI Taxonomy" id="1472724"/>
    <lineage>
        <taxon>Bacteria</taxon>
        <taxon>Pseudomonadati</taxon>
        <taxon>Bacteroidota</taxon>
        <taxon>Cytophagia</taxon>
        <taxon>Cytophagales</taxon>
        <taxon>Cyclobacteriaceae</taxon>
        <taxon>Belliella</taxon>
    </lineage>
</organism>